<keyword evidence="4" id="KW-0472">Membrane</keyword>
<dbReference type="SUPFAM" id="SSF48452">
    <property type="entry name" value="TPR-like"/>
    <property type="match status" value="1"/>
</dbReference>
<feature type="domain" description="RagB/SusD" evidence="8">
    <location>
        <begin position="342"/>
        <end position="453"/>
    </location>
</feature>
<dbReference type="CDD" id="cd08977">
    <property type="entry name" value="SusD"/>
    <property type="match status" value="1"/>
</dbReference>
<dbReference type="InterPro" id="IPR011990">
    <property type="entry name" value="TPR-like_helical_dom_sf"/>
</dbReference>
<evidence type="ECO:0000256" key="6">
    <source>
        <dbReference type="PROSITE-ProRule" id="PRU00339"/>
    </source>
</evidence>
<accession>A0A5B8VEE6</accession>
<feature type="signal peptide" evidence="7">
    <location>
        <begin position="1"/>
        <end position="24"/>
    </location>
</feature>
<dbReference type="GO" id="GO:0009279">
    <property type="term" value="C:cell outer membrane"/>
    <property type="evidence" value="ECO:0007669"/>
    <property type="project" value="UniProtKB-SubCell"/>
</dbReference>
<comment type="subcellular location">
    <subcellularLocation>
        <location evidence="1">Cell outer membrane</location>
    </subcellularLocation>
</comment>
<feature type="chain" id="PRO_5023127675" evidence="7">
    <location>
        <begin position="25"/>
        <end position="454"/>
    </location>
</feature>
<proteinExistence type="inferred from homology"/>
<protein>
    <submittedName>
        <fullName evidence="10">RagB/SusD family nutrient uptake outer membrane protein</fullName>
    </submittedName>
</protein>
<dbReference type="Gene3D" id="1.25.40.390">
    <property type="match status" value="1"/>
</dbReference>
<evidence type="ECO:0000313" key="10">
    <source>
        <dbReference type="EMBL" id="QEC69403.1"/>
    </source>
</evidence>
<gene>
    <name evidence="10" type="ORF">FRZ67_19625</name>
</gene>
<dbReference type="InterPro" id="IPR019734">
    <property type="entry name" value="TPR_rpt"/>
</dbReference>
<dbReference type="Proteomes" id="UP000321533">
    <property type="component" value="Chromosome"/>
</dbReference>
<dbReference type="Pfam" id="PF14322">
    <property type="entry name" value="SusD-like_3"/>
    <property type="match status" value="1"/>
</dbReference>
<evidence type="ECO:0000256" key="1">
    <source>
        <dbReference type="ARBA" id="ARBA00004442"/>
    </source>
</evidence>
<dbReference type="EMBL" id="CP042435">
    <property type="protein sequence ID" value="QEC69403.1"/>
    <property type="molecule type" value="Genomic_DNA"/>
</dbReference>
<dbReference type="KEGG" id="pgin:FRZ67_19625"/>
<evidence type="ECO:0000256" key="7">
    <source>
        <dbReference type="SAM" id="SignalP"/>
    </source>
</evidence>
<evidence type="ECO:0000259" key="8">
    <source>
        <dbReference type="Pfam" id="PF07980"/>
    </source>
</evidence>
<dbReference type="PROSITE" id="PS50005">
    <property type="entry name" value="TPR"/>
    <property type="match status" value="1"/>
</dbReference>
<keyword evidence="5" id="KW-0998">Cell outer membrane</keyword>
<dbReference type="InterPro" id="IPR033985">
    <property type="entry name" value="SusD-like_N"/>
</dbReference>
<keyword evidence="11" id="KW-1185">Reference proteome</keyword>
<evidence type="ECO:0000256" key="5">
    <source>
        <dbReference type="ARBA" id="ARBA00023237"/>
    </source>
</evidence>
<dbReference type="Pfam" id="PF07980">
    <property type="entry name" value="SusD_RagB"/>
    <property type="match status" value="1"/>
</dbReference>
<dbReference type="AlphaFoldDB" id="A0A5B8VEE6"/>
<dbReference type="OrthoDB" id="1080118at2"/>
<feature type="repeat" description="TPR" evidence="6">
    <location>
        <begin position="218"/>
        <end position="251"/>
    </location>
</feature>
<keyword evidence="3 7" id="KW-0732">Signal</keyword>
<evidence type="ECO:0000256" key="4">
    <source>
        <dbReference type="ARBA" id="ARBA00023136"/>
    </source>
</evidence>
<dbReference type="PROSITE" id="PS51257">
    <property type="entry name" value="PROKAR_LIPOPROTEIN"/>
    <property type="match status" value="1"/>
</dbReference>
<reference evidence="10 11" key="1">
    <citation type="journal article" date="2016" name="Int. J. Syst. Evol. Microbiol.">
        <title>Panacibacter ginsenosidivorans gen. nov., sp. nov., with ginsenoside converting activity isolated from soil of a ginseng field.</title>
        <authorList>
            <person name="Siddiqi M.Z."/>
            <person name="Muhammad Shafi S."/>
            <person name="Choi K.D."/>
            <person name="Im W.T."/>
        </authorList>
    </citation>
    <scope>NUCLEOTIDE SEQUENCE [LARGE SCALE GENOMIC DNA]</scope>
    <source>
        <strain evidence="10 11">Gsoil1550</strain>
    </source>
</reference>
<comment type="similarity">
    <text evidence="2">Belongs to the SusD family.</text>
</comment>
<feature type="domain" description="SusD-like N-terminal" evidence="9">
    <location>
        <begin position="25"/>
        <end position="229"/>
    </location>
</feature>
<evidence type="ECO:0000313" key="11">
    <source>
        <dbReference type="Proteomes" id="UP000321533"/>
    </source>
</evidence>
<organism evidence="10 11">
    <name type="scientific">Panacibacter ginsenosidivorans</name>
    <dbReference type="NCBI Taxonomy" id="1813871"/>
    <lineage>
        <taxon>Bacteria</taxon>
        <taxon>Pseudomonadati</taxon>
        <taxon>Bacteroidota</taxon>
        <taxon>Chitinophagia</taxon>
        <taxon>Chitinophagales</taxon>
        <taxon>Chitinophagaceae</taxon>
        <taxon>Panacibacter</taxon>
    </lineage>
</organism>
<dbReference type="RefSeq" id="WP_147192280.1">
    <property type="nucleotide sequence ID" value="NZ_CP042435.1"/>
</dbReference>
<name>A0A5B8VEE6_9BACT</name>
<evidence type="ECO:0000256" key="2">
    <source>
        <dbReference type="ARBA" id="ARBA00006275"/>
    </source>
</evidence>
<sequence length="454" mass="50012">MQKKLINILSVTALLFFFSCSKQLDTQPTQSIDETIALQTSKDVEVALVGAYSDLGASAFYGGNIFVCADLLGDYNELNWSGTYQGMTQIKNKDIPVDNGFVSDSWLAGYRAINDVNNVLSAIDVVTDDKKDKVQGEAKFIRGAVYFDLVRLFAKAWNDGDPGSNPGVPIVLTPTRDITAESQVARSSVAAVYQQAISDLQDAESLLPEENGFFATKIAAAAMLARVYLQQGDYTNAADAANRAITMAEENGYALASSYYDEFPYVSPPAPQSNSSEDIFAMQVTTSSGANDFQTYYSADGRGDITIEDAHFALYEPNDDRLSIFYSISGSSYAGKFENVYGNVRIIRLAEMYLIRAEANFRLGTSVGAAPVDDINTIRTRVLLDPLDEESLTLDAILHERKLELAFEGFTLHDAKRLEQNIGPYSWNDPKLIYPIPQREIRVNANLTQNEGYE</sequence>
<evidence type="ECO:0000259" key="9">
    <source>
        <dbReference type="Pfam" id="PF14322"/>
    </source>
</evidence>
<keyword evidence="6" id="KW-0802">TPR repeat</keyword>
<dbReference type="InterPro" id="IPR012944">
    <property type="entry name" value="SusD_RagB_dom"/>
</dbReference>
<evidence type="ECO:0000256" key="3">
    <source>
        <dbReference type="ARBA" id="ARBA00022729"/>
    </source>
</evidence>